<dbReference type="OrthoDB" id="306120at2759"/>
<dbReference type="RefSeq" id="XP_001442667.1">
    <property type="nucleotide sequence ID" value="XM_001442630.1"/>
</dbReference>
<protein>
    <recommendedName>
        <fullName evidence="8">Tetraspanin family protein</fullName>
    </recommendedName>
</protein>
<dbReference type="InParanoid" id="A0CWV3"/>
<organism evidence="6 7">
    <name type="scientific">Paramecium tetraurelia</name>
    <dbReference type="NCBI Taxonomy" id="5888"/>
    <lineage>
        <taxon>Eukaryota</taxon>
        <taxon>Sar</taxon>
        <taxon>Alveolata</taxon>
        <taxon>Ciliophora</taxon>
        <taxon>Intramacronucleata</taxon>
        <taxon>Oligohymenophorea</taxon>
        <taxon>Peniculida</taxon>
        <taxon>Parameciidae</taxon>
        <taxon>Paramecium</taxon>
    </lineage>
</organism>
<evidence type="ECO:0000313" key="7">
    <source>
        <dbReference type="Proteomes" id="UP000000600"/>
    </source>
</evidence>
<keyword evidence="2 5" id="KW-0812">Transmembrane</keyword>
<name>A0CWV3_PARTE</name>
<feature type="transmembrane region" description="Helical" evidence="5">
    <location>
        <begin position="52"/>
        <end position="73"/>
    </location>
</feature>
<dbReference type="KEGG" id="ptm:GSPATT00001473001"/>
<dbReference type="EMBL" id="CT868207">
    <property type="protein sequence ID" value="CAK75270.1"/>
    <property type="molecule type" value="Genomic_DNA"/>
</dbReference>
<evidence type="ECO:0000256" key="4">
    <source>
        <dbReference type="ARBA" id="ARBA00023136"/>
    </source>
</evidence>
<keyword evidence="4 5" id="KW-0472">Membrane</keyword>
<evidence type="ECO:0000256" key="2">
    <source>
        <dbReference type="ARBA" id="ARBA00022692"/>
    </source>
</evidence>
<evidence type="ECO:0008006" key="8">
    <source>
        <dbReference type="Google" id="ProtNLM"/>
    </source>
</evidence>
<proteinExistence type="predicted"/>
<evidence type="ECO:0000256" key="1">
    <source>
        <dbReference type="ARBA" id="ARBA00004141"/>
    </source>
</evidence>
<dbReference type="InterPro" id="IPR018499">
    <property type="entry name" value="Tetraspanin/Peripherin"/>
</dbReference>
<comment type="subcellular location">
    <subcellularLocation>
        <location evidence="1">Membrane</location>
        <topology evidence="1">Multi-pass membrane protein</topology>
    </subcellularLocation>
</comment>
<feature type="transmembrane region" description="Helical" evidence="5">
    <location>
        <begin position="12"/>
        <end position="32"/>
    </location>
</feature>
<dbReference type="PRINTS" id="PR00259">
    <property type="entry name" value="TMFOUR"/>
</dbReference>
<evidence type="ECO:0000256" key="3">
    <source>
        <dbReference type="ARBA" id="ARBA00022989"/>
    </source>
</evidence>
<accession>A0CWV3</accession>
<dbReference type="GO" id="GO:0016020">
    <property type="term" value="C:membrane"/>
    <property type="evidence" value="ECO:0007669"/>
    <property type="project" value="UniProtKB-SubCell"/>
</dbReference>
<dbReference type="HOGENOM" id="CLU_053789_0_0_1"/>
<feature type="transmembrane region" description="Helical" evidence="5">
    <location>
        <begin position="85"/>
        <end position="112"/>
    </location>
</feature>
<dbReference type="Proteomes" id="UP000000600">
    <property type="component" value="Unassembled WGS sequence"/>
</dbReference>
<gene>
    <name evidence="6" type="ORF">GSPATT00001473001</name>
</gene>
<dbReference type="AlphaFoldDB" id="A0CWV3"/>
<dbReference type="GeneID" id="5028452"/>
<keyword evidence="3 5" id="KW-1133">Transmembrane helix</keyword>
<sequence>MIKFVKKVVGFGAFLIILIGLALLGFGVYVLYKQVGLNYADLYFNTASWLKTLSEYGLLILGAVILITGIAGAKGSSQKKTSCRGCLLLTYQIGAILFFVLCTGLAIGTLIYSSDLFGQECTNKDYFKLVDTQIQQAEQIFCSSYCQCYITEETLNRNQTAFAGKNYTTDKNVEQKIEKIQECPGYEVNAYSAAVSLLGTAEQLLNCAGWCTPAPYYIFSDINDDSFNGESCFIETKHFVESSGKTLGYVLLGLGIYFGINVLFVLLICCHSERKHKTDYLLYET</sequence>
<keyword evidence="7" id="KW-1185">Reference proteome</keyword>
<dbReference type="Pfam" id="PF00335">
    <property type="entry name" value="Tetraspanin"/>
    <property type="match status" value="1"/>
</dbReference>
<feature type="transmembrane region" description="Helical" evidence="5">
    <location>
        <begin position="247"/>
        <end position="270"/>
    </location>
</feature>
<evidence type="ECO:0000256" key="5">
    <source>
        <dbReference type="SAM" id="Phobius"/>
    </source>
</evidence>
<evidence type="ECO:0000313" key="6">
    <source>
        <dbReference type="EMBL" id="CAK75270.1"/>
    </source>
</evidence>
<dbReference type="OMA" id="CYITEET"/>
<reference evidence="6 7" key="1">
    <citation type="journal article" date="2006" name="Nature">
        <title>Global trends of whole-genome duplications revealed by the ciliate Paramecium tetraurelia.</title>
        <authorList>
            <consortium name="Genoscope"/>
            <person name="Aury J.-M."/>
            <person name="Jaillon O."/>
            <person name="Duret L."/>
            <person name="Noel B."/>
            <person name="Jubin C."/>
            <person name="Porcel B.M."/>
            <person name="Segurens B."/>
            <person name="Daubin V."/>
            <person name="Anthouard V."/>
            <person name="Aiach N."/>
            <person name="Arnaiz O."/>
            <person name="Billaut A."/>
            <person name="Beisson J."/>
            <person name="Blanc I."/>
            <person name="Bouhouche K."/>
            <person name="Camara F."/>
            <person name="Duharcourt S."/>
            <person name="Guigo R."/>
            <person name="Gogendeau D."/>
            <person name="Katinka M."/>
            <person name="Keller A.-M."/>
            <person name="Kissmehl R."/>
            <person name="Klotz C."/>
            <person name="Koll F."/>
            <person name="Le Moue A."/>
            <person name="Lepere C."/>
            <person name="Malinsky S."/>
            <person name="Nowacki M."/>
            <person name="Nowak J.K."/>
            <person name="Plattner H."/>
            <person name="Poulain J."/>
            <person name="Ruiz F."/>
            <person name="Serrano V."/>
            <person name="Zagulski M."/>
            <person name="Dessen P."/>
            <person name="Betermier M."/>
            <person name="Weissenbach J."/>
            <person name="Scarpelli C."/>
            <person name="Schachter V."/>
            <person name="Sperling L."/>
            <person name="Meyer E."/>
            <person name="Cohen J."/>
            <person name="Wincker P."/>
        </authorList>
    </citation>
    <scope>NUCLEOTIDE SEQUENCE [LARGE SCALE GENOMIC DNA]</scope>
    <source>
        <strain evidence="6 7">Stock d4-2</strain>
    </source>
</reference>